<evidence type="ECO:0000256" key="2">
    <source>
        <dbReference type="ARBA" id="ARBA00023242"/>
    </source>
</evidence>
<comment type="subcellular location">
    <subcellularLocation>
        <location evidence="1">Nucleus</location>
    </subcellularLocation>
</comment>
<accession>A0ABD0JLA9</accession>
<feature type="region of interest" description="Disordered" evidence="3">
    <location>
        <begin position="157"/>
        <end position="181"/>
    </location>
</feature>
<gene>
    <name evidence="5" type="ORF">BaRGS_00033256</name>
</gene>
<organism evidence="5 6">
    <name type="scientific">Batillaria attramentaria</name>
    <dbReference type="NCBI Taxonomy" id="370345"/>
    <lineage>
        <taxon>Eukaryota</taxon>
        <taxon>Metazoa</taxon>
        <taxon>Spiralia</taxon>
        <taxon>Lophotrochozoa</taxon>
        <taxon>Mollusca</taxon>
        <taxon>Gastropoda</taxon>
        <taxon>Caenogastropoda</taxon>
        <taxon>Sorbeoconcha</taxon>
        <taxon>Cerithioidea</taxon>
        <taxon>Batillariidae</taxon>
        <taxon>Batillaria</taxon>
    </lineage>
</organism>
<evidence type="ECO:0000256" key="1">
    <source>
        <dbReference type="ARBA" id="ARBA00004123"/>
    </source>
</evidence>
<feature type="compositionally biased region" description="Acidic residues" evidence="3">
    <location>
        <begin position="161"/>
        <end position="181"/>
    </location>
</feature>
<dbReference type="PANTHER" id="PTHR22940:SF5">
    <property type="entry name" value="PROTEIN TIMELESS"/>
    <property type="match status" value="1"/>
</dbReference>
<evidence type="ECO:0000256" key="3">
    <source>
        <dbReference type="SAM" id="MobiDB-lite"/>
    </source>
</evidence>
<protein>
    <recommendedName>
        <fullName evidence="4">Timeless N-terminal domain-containing protein</fullName>
    </recommendedName>
</protein>
<feature type="compositionally biased region" description="Basic and acidic residues" evidence="3">
    <location>
        <begin position="250"/>
        <end position="260"/>
    </location>
</feature>
<dbReference type="InterPro" id="IPR044998">
    <property type="entry name" value="Timeless"/>
</dbReference>
<dbReference type="PANTHER" id="PTHR22940">
    <property type="entry name" value="TIMEOUT/TIMELESS-2"/>
    <property type="match status" value="1"/>
</dbReference>
<proteinExistence type="predicted"/>
<dbReference type="Proteomes" id="UP001519460">
    <property type="component" value="Unassembled WGS sequence"/>
</dbReference>
<keyword evidence="2" id="KW-0539">Nucleus</keyword>
<reference evidence="5 6" key="1">
    <citation type="journal article" date="2023" name="Sci. Data">
        <title>Genome assembly of the Korean intertidal mud-creeper Batillaria attramentaria.</title>
        <authorList>
            <person name="Patra A.K."/>
            <person name="Ho P.T."/>
            <person name="Jun S."/>
            <person name="Lee S.J."/>
            <person name="Kim Y."/>
            <person name="Won Y.J."/>
        </authorList>
    </citation>
    <scope>NUCLEOTIDE SEQUENCE [LARGE SCALE GENOMIC DNA]</scope>
    <source>
        <strain evidence="5">Wonlab-2016</strain>
    </source>
</reference>
<evidence type="ECO:0000259" key="4">
    <source>
        <dbReference type="Pfam" id="PF04821"/>
    </source>
</evidence>
<dbReference type="Pfam" id="PF04821">
    <property type="entry name" value="TIMELESS"/>
    <property type="match status" value="1"/>
</dbReference>
<evidence type="ECO:0000313" key="5">
    <source>
        <dbReference type="EMBL" id="KAK7475500.1"/>
    </source>
</evidence>
<dbReference type="InterPro" id="IPR006906">
    <property type="entry name" value="Timeless_N"/>
</dbReference>
<sequence length="266" mass="29153">MEWNMMEPGGSGASGIGSLIEDVYIPSDDCEDVLDEIIEALLKEDPKLRNGRRKLSVDKVIEKDLVPLVKFCADEDIISRAVRLLANLSQPLEVFLQLGYPLGVQCQREIAALVNSSKSCCVDIDFFKSVNSHISSTLGRMDKLVLRLLNHPQKAGVLLEGDGDEEDKVGTTDDDQSDYDGSDLEFIPSQMSKFLSKDFDKQLQLGTANVVDSGANSPGEDSGDGEQVVSSSVYSSPDEQTEKMMQTDNDSDKDKDEKARAANTKH</sequence>
<comment type="caution">
    <text evidence="5">The sequence shown here is derived from an EMBL/GenBank/DDBJ whole genome shotgun (WGS) entry which is preliminary data.</text>
</comment>
<dbReference type="AlphaFoldDB" id="A0ABD0JLA9"/>
<keyword evidence="6" id="KW-1185">Reference proteome</keyword>
<evidence type="ECO:0000313" key="6">
    <source>
        <dbReference type="Proteomes" id="UP001519460"/>
    </source>
</evidence>
<feature type="compositionally biased region" description="Polar residues" evidence="3">
    <location>
        <begin position="228"/>
        <end position="248"/>
    </location>
</feature>
<dbReference type="EMBL" id="JACVVK020000404">
    <property type="protein sequence ID" value="KAK7475500.1"/>
    <property type="molecule type" value="Genomic_DNA"/>
</dbReference>
<name>A0ABD0JLA9_9CAEN</name>
<feature type="region of interest" description="Disordered" evidence="3">
    <location>
        <begin position="210"/>
        <end position="266"/>
    </location>
</feature>
<feature type="domain" description="Timeless N-terminal" evidence="4">
    <location>
        <begin position="24"/>
        <end position="95"/>
    </location>
</feature>
<dbReference type="GO" id="GO:0005634">
    <property type="term" value="C:nucleus"/>
    <property type="evidence" value="ECO:0007669"/>
    <property type="project" value="UniProtKB-SubCell"/>
</dbReference>